<organism evidence="8 9">
    <name type="scientific">Labilithrix luteola</name>
    <dbReference type="NCBI Taxonomy" id="1391654"/>
    <lineage>
        <taxon>Bacteria</taxon>
        <taxon>Pseudomonadati</taxon>
        <taxon>Myxococcota</taxon>
        <taxon>Polyangia</taxon>
        <taxon>Polyangiales</taxon>
        <taxon>Labilitrichaceae</taxon>
        <taxon>Labilithrix</taxon>
    </lineage>
</organism>
<dbReference type="SUPFAM" id="SSF88659">
    <property type="entry name" value="Sigma3 and sigma4 domains of RNA polymerase sigma factors"/>
    <property type="match status" value="1"/>
</dbReference>
<dbReference type="InterPro" id="IPR000838">
    <property type="entry name" value="RNA_pol_sigma70_ECF_CS"/>
</dbReference>
<comment type="similarity">
    <text evidence="1 6">Belongs to the sigma-70 factor family. ECF subfamily.</text>
</comment>
<gene>
    <name evidence="8" type="ORF">AKJ09_06976</name>
</gene>
<reference evidence="8 9" key="1">
    <citation type="submission" date="2015-08" db="EMBL/GenBank/DDBJ databases">
        <authorList>
            <person name="Babu N.S."/>
            <person name="Beckwith C.J."/>
            <person name="Beseler K.G."/>
            <person name="Brison A."/>
            <person name="Carone J.V."/>
            <person name="Caskin T.P."/>
            <person name="Diamond M."/>
            <person name="Durham M.E."/>
            <person name="Foxe J.M."/>
            <person name="Go M."/>
            <person name="Henderson B.A."/>
            <person name="Jones I.B."/>
            <person name="McGettigan J.A."/>
            <person name="Micheletti S.J."/>
            <person name="Nasrallah M.E."/>
            <person name="Ortiz D."/>
            <person name="Piller C.R."/>
            <person name="Privatt S.R."/>
            <person name="Schneider S.L."/>
            <person name="Sharp S."/>
            <person name="Smith T.C."/>
            <person name="Stanton J.D."/>
            <person name="Ullery H.E."/>
            <person name="Wilson R.J."/>
            <person name="Serrano M.G."/>
            <person name="Buck G."/>
            <person name="Lee V."/>
            <person name="Wang Y."/>
            <person name="Carvalho R."/>
            <person name="Voegtly L."/>
            <person name="Shi R."/>
            <person name="Duckworth R."/>
            <person name="Johnson A."/>
            <person name="Loviza R."/>
            <person name="Walstead R."/>
            <person name="Shah Z."/>
            <person name="Kiflezghi M."/>
            <person name="Wade K."/>
            <person name="Ball S.L."/>
            <person name="Bradley K.W."/>
            <person name="Asai D.J."/>
            <person name="Bowman C.A."/>
            <person name="Russell D.A."/>
            <person name="Pope W.H."/>
            <person name="Jacobs-Sera D."/>
            <person name="Hendrix R.W."/>
            <person name="Hatfull G.F."/>
        </authorList>
    </citation>
    <scope>NUCLEOTIDE SEQUENCE [LARGE SCALE GENOMIC DNA]</scope>
    <source>
        <strain evidence="8 9">DSM 27648</strain>
    </source>
</reference>
<dbReference type="GO" id="GO:0016987">
    <property type="term" value="F:sigma factor activity"/>
    <property type="evidence" value="ECO:0007669"/>
    <property type="project" value="UniProtKB-KW"/>
</dbReference>
<accession>A0A0K1Q3K4</accession>
<dbReference type="InterPro" id="IPR014284">
    <property type="entry name" value="RNA_pol_sigma-70_dom"/>
</dbReference>
<dbReference type="PROSITE" id="PS01063">
    <property type="entry name" value="SIGMA70_ECF"/>
    <property type="match status" value="1"/>
</dbReference>
<dbReference type="InterPro" id="IPR013324">
    <property type="entry name" value="RNA_pol_sigma_r3/r4-like"/>
</dbReference>
<name>A0A0K1Q3K4_9BACT</name>
<keyword evidence="9" id="KW-1185">Reference proteome</keyword>
<dbReference type="InterPro" id="IPR007627">
    <property type="entry name" value="RNA_pol_sigma70_r2"/>
</dbReference>
<protein>
    <recommendedName>
        <fullName evidence="6">RNA polymerase sigma factor</fullName>
    </recommendedName>
</protein>
<evidence type="ECO:0000256" key="1">
    <source>
        <dbReference type="ARBA" id="ARBA00010641"/>
    </source>
</evidence>
<dbReference type="EMBL" id="CP012333">
    <property type="protein sequence ID" value="AKV00313.1"/>
    <property type="molecule type" value="Genomic_DNA"/>
</dbReference>
<evidence type="ECO:0000256" key="4">
    <source>
        <dbReference type="ARBA" id="ARBA00023125"/>
    </source>
</evidence>
<keyword evidence="3 6" id="KW-0731">Sigma factor</keyword>
<evidence type="ECO:0000259" key="7">
    <source>
        <dbReference type="Pfam" id="PF04542"/>
    </source>
</evidence>
<evidence type="ECO:0000256" key="3">
    <source>
        <dbReference type="ARBA" id="ARBA00023082"/>
    </source>
</evidence>
<dbReference type="GO" id="GO:0006352">
    <property type="term" value="P:DNA-templated transcription initiation"/>
    <property type="evidence" value="ECO:0007669"/>
    <property type="project" value="InterPro"/>
</dbReference>
<keyword evidence="5 6" id="KW-0804">Transcription</keyword>
<dbReference type="InterPro" id="IPR013325">
    <property type="entry name" value="RNA_pol_sigma_r2"/>
</dbReference>
<dbReference type="RefSeq" id="WP_169928031.1">
    <property type="nucleotide sequence ID" value="NZ_CP012333.1"/>
</dbReference>
<evidence type="ECO:0000313" key="8">
    <source>
        <dbReference type="EMBL" id="AKV00313.1"/>
    </source>
</evidence>
<dbReference type="Pfam" id="PF04542">
    <property type="entry name" value="Sigma70_r2"/>
    <property type="match status" value="1"/>
</dbReference>
<evidence type="ECO:0000256" key="2">
    <source>
        <dbReference type="ARBA" id="ARBA00023015"/>
    </source>
</evidence>
<dbReference type="Gene3D" id="1.10.1740.10">
    <property type="match status" value="1"/>
</dbReference>
<dbReference type="InterPro" id="IPR036388">
    <property type="entry name" value="WH-like_DNA-bd_sf"/>
</dbReference>
<dbReference type="STRING" id="1391654.AKJ09_06976"/>
<dbReference type="Gene3D" id="1.10.10.10">
    <property type="entry name" value="Winged helix-like DNA-binding domain superfamily/Winged helix DNA-binding domain"/>
    <property type="match status" value="1"/>
</dbReference>
<evidence type="ECO:0000256" key="5">
    <source>
        <dbReference type="ARBA" id="ARBA00023163"/>
    </source>
</evidence>
<dbReference type="AlphaFoldDB" id="A0A0K1Q3K4"/>
<keyword evidence="4 6" id="KW-0238">DNA-binding</keyword>
<dbReference type="SUPFAM" id="SSF88946">
    <property type="entry name" value="Sigma2 domain of RNA polymerase sigma factors"/>
    <property type="match status" value="1"/>
</dbReference>
<dbReference type="KEGG" id="llu:AKJ09_06976"/>
<sequence>MPTFAEIYDAHVDYLWRSALRMGLDEAAAEDLVQQVFIVAFRRLDDFEGRASLRTWLFRVLLLLVRQHRRHLQRKSPYAFGESVDPDLLVAPDDEPDVALARTQAGSLVRRFLEQIGEEKATVFVLMEIEKKVGPEVAALLEIPLPTVYSRHRAAREQFEAFVDRIRRHNP</sequence>
<dbReference type="Proteomes" id="UP000064967">
    <property type="component" value="Chromosome"/>
</dbReference>
<evidence type="ECO:0000256" key="6">
    <source>
        <dbReference type="RuleBase" id="RU000716"/>
    </source>
</evidence>
<dbReference type="PANTHER" id="PTHR43133">
    <property type="entry name" value="RNA POLYMERASE ECF-TYPE SIGMA FACTO"/>
    <property type="match status" value="1"/>
</dbReference>
<proteinExistence type="inferred from homology"/>
<evidence type="ECO:0000313" key="9">
    <source>
        <dbReference type="Proteomes" id="UP000064967"/>
    </source>
</evidence>
<feature type="domain" description="RNA polymerase sigma-70 region 2" evidence="7">
    <location>
        <begin position="7"/>
        <end position="74"/>
    </location>
</feature>
<keyword evidence="2 6" id="KW-0805">Transcription regulation</keyword>
<dbReference type="GO" id="GO:0003677">
    <property type="term" value="F:DNA binding"/>
    <property type="evidence" value="ECO:0007669"/>
    <property type="project" value="UniProtKB-KW"/>
</dbReference>
<dbReference type="PANTHER" id="PTHR43133:SF8">
    <property type="entry name" value="RNA POLYMERASE SIGMA FACTOR HI_1459-RELATED"/>
    <property type="match status" value="1"/>
</dbReference>
<dbReference type="NCBIfam" id="TIGR02937">
    <property type="entry name" value="sigma70-ECF"/>
    <property type="match status" value="1"/>
</dbReference>
<dbReference type="InterPro" id="IPR039425">
    <property type="entry name" value="RNA_pol_sigma-70-like"/>
</dbReference>